<dbReference type="SUPFAM" id="SSF46689">
    <property type="entry name" value="Homeodomain-like"/>
    <property type="match status" value="1"/>
</dbReference>
<gene>
    <name evidence="6" type="ORF">PROFUN_13966</name>
</gene>
<dbReference type="OrthoDB" id="6159439at2759"/>
<name>A0A2P6N2N8_9EUKA</name>
<protein>
    <recommendedName>
        <fullName evidence="5">Homeobox domain-containing protein</fullName>
    </recommendedName>
</protein>
<accession>A0A2P6N2N8</accession>
<keyword evidence="2 4" id="KW-0371">Homeobox</keyword>
<keyword evidence="3 4" id="KW-0539">Nucleus</keyword>
<evidence type="ECO:0000256" key="4">
    <source>
        <dbReference type="PROSITE-ProRule" id="PRU00108"/>
    </source>
</evidence>
<dbReference type="InterPro" id="IPR008422">
    <property type="entry name" value="KN_HD"/>
</dbReference>
<comment type="caution">
    <text evidence="6">The sequence shown here is derived from an EMBL/GenBank/DDBJ whole genome shotgun (WGS) entry which is preliminary data.</text>
</comment>
<sequence length="224" mass="25803">MTTVEDLTHLLGELTTRNDDLLEAVGTKDLVKQELNWYPQLAKADAEIRLCSPPKQEKIHDLPAILLLSDIKPPGVALDDDSMVQLQYAYDVYLKQENQLREAFSAMIASSLLAGEETVSDRGIDSLREMQTQSILGLQMQFRDQVNSFCESKSSKVKAPFPRELAAELDKWFVDHFNDPFPTKDMKEQWAKEHNISARRVGVWFDNRRARTENPPWRKRGYKH</sequence>
<dbReference type="GO" id="GO:0003677">
    <property type="term" value="F:DNA binding"/>
    <property type="evidence" value="ECO:0007669"/>
    <property type="project" value="UniProtKB-UniRule"/>
</dbReference>
<feature type="DNA-binding region" description="Homeobox" evidence="4">
    <location>
        <begin position="154"/>
        <end position="216"/>
    </location>
</feature>
<feature type="domain" description="Homeobox" evidence="5">
    <location>
        <begin position="152"/>
        <end position="215"/>
    </location>
</feature>
<reference evidence="6 7" key="1">
    <citation type="journal article" date="2018" name="Genome Biol. Evol.">
        <title>Multiple Roots of Fruiting Body Formation in Amoebozoa.</title>
        <authorList>
            <person name="Hillmann F."/>
            <person name="Forbes G."/>
            <person name="Novohradska S."/>
            <person name="Ferling I."/>
            <person name="Riege K."/>
            <person name="Groth M."/>
            <person name="Westermann M."/>
            <person name="Marz M."/>
            <person name="Spaller T."/>
            <person name="Winckler T."/>
            <person name="Schaap P."/>
            <person name="Glockner G."/>
        </authorList>
    </citation>
    <scope>NUCLEOTIDE SEQUENCE [LARGE SCALE GENOMIC DNA]</scope>
    <source>
        <strain evidence="6 7">Jena</strain>
    </source>
</reference>
<evidence type="ECO:0000256" key="3">
    <source>
        <dbReference type="ARBA" id="ARBA00023242"/>
    </source>
</evidence>
<organism evidence="6 7">
    <name type="scientific">Planoprotostelium fungivorum</name>
    <dbReference type="NCBI Taxonomy" id="1890364"/>
    <lineage>
        <taxon>Eukaryota</taxon>
        <taxon>Amoebozoa</taxon>
        <taxon>Evosea</taxon>
        <taxon>Variosea</taxon>
        <taxon>Cavosteliida</taxon>
        <taxon>Cavosteliaceae</taxon>
        <taxon>Planoprotostelium</taxon>
    </lineage>
</organism>
<evidence type="ECO:0000313" key="6">
    <source>
        <dbReference type="EMBL" id="PRP78213.1"/>
    </source>
</evidence>
<dbReference type="PROSITE" id="PS50071">
    <property type="entry name" value="HOMEOBOX_2"/>
    <property type="match status" value="1"/>
</dbReference>
<dbReference type="InParanoid" id="A0A2P6N2N8"/>
<dbReference type="GO" id="GO:0005634">
    <property type="term" value="C:nucleus"/>
    <property type="evidence" value="ECO:0007669"/>
    <property type="project" value="UniProtKB-SubCell"/>
</dbReference>
<dbReference type="GO" id="GO:0006355">
    <property type="term" value="P:regulation of DNA-templated transcription"/>
    <property type="evidence" value="ECO:0007669"/>
    <property type="project" value="InterPro"/>
</dbReference>
<evidence type="ECO:0000259" key="5">
    <source>
        <dbReference type="PROSITE" id="PS50071"/>
    </source>
</evidence>
<dbReference type="InterPro" id="IPR001356">
    <property type="entry name" value="HD"/>
</dbReference>
<evidence type="ECO:0000256" key="1">
    <source>
        <dbReference type="ARBA" id="ARBA00023125"/>
    </source>
</evidence>
<comment type="subcellular location">
    <subcellularLocation>
        <location evidence="4">Nucleus</location>
    </subcellularLocation>
</comment>
<dbReference type="Pfam" id="PF05920">
    <property type="entry name" value="Homeobox_KN"/>
    <property type="match status" value="1"/>
</dbReference>
<dbReference type="InterPro" id="IPR009057">
    <property type="entry name" value="Homeodomain-like_sf"/>
</dbReference>
<keyword evidence="7" id="KW-1185">Reference proteome</keyword>
<dbReference type="SMART" id="SM00389">
    <property type="entry name" value="HOX"/>
    <property type="match status" value="1"/>
</dbReference>
<proteinExistence type="predicted"/>
<evidence type="ECO:0000256" key="2">
    <source>
        <dbReference type="ARBA" id="ARBA00023155"/>
    </source>
</evidence>
<keyword evidence="1 4" id="KW-0238">DNA-binding</keyword>
<dbReference type="Proteomes" id="UP000241769">
    <property type="component" value="Unassembled WGS sequence"/>
</dbReference>
<dbReference type="AlphaFoldDB" id="A0A2P6N2N8"/>
<dbReference type="EMBL" id="MDYQ01000235">
    <property type="protein sequence ID" value="PRP78213.1"/>
    <property type="molecule type" value="Genomic_DNA"/>
</dbReference>
<dbReference type="Gene3D" id="1.10.10.60">
    <property type="entry name" value="Homeodomain-like"/>
    <property type="match status" value="1"/>
</dbReference>
<dbReference type="CDD" id="cd00086">
    <property type="entry name" value="homeodomain"/>
    <property type="match status" value="1"/>
</dbReference>
<evidence type="ECO:0000313" key="7">
    <source>
        <dbReference type="Proteomes" id="UP000241769"/>
    </source>
</evidence>
<dbReference type="STRING" id="1890364.A0A2P6N2N8"/>